<reference evidence="1 2" key="1">
    <citation type="journal article" date="2018" name="New Phytol.">
        <title>Phylogenomics of Endogonaceae and evolution of mycorrhizas within Mucoromycota.</title>
        <authorList>
            <person name="Chang Y."/>
            <person name="Desiro A."/>
            <person name="Na H."/>
            <person name="Sandor L."/>
            <person name="Lipzen A."/>
            <person name="Clum A."/>
            <person name="Barry K."/>
            <person name="Grigoriev I.V."/>
            <person name="Martin F.M."/>
            <person name="Stajich J.E."/>
            <person name="Smith M.E."/>
            <person name="Bonito G."/>
            <person name="Spatafora J.W."/>
        </authorList>
    </citation>
    <scope>NUCLEOTIDE SEQUENCE [LARGE SCALE GENOMIC DNA]</scope>
    <source>
        <strain evidence="1 2">AD002</strain>
    </source>
</reference>
<protein>
    <submittedName>
        <fullName evidence="1">Uncharacterized protein</fullName>
    </submittedName>
</protein>
<evidence type="ECO:0000313" key="1">
    <source>
        <dbReference type="EMBL" id="RUS30856.1"/>
    </source>
</evidence>
<dbReference type="AlphaFoldDB" id="A0A433QM43"/>
<comment type="caution">
    <text evidence="1">The sequence shown here is derived from an EMBL/GenBank/DDBJ whole genome shotgun (WGS) entry which is preliminary data.</text>
</comment>
<proteinExistence type="predicted"/>
<accession>A0A433QM43</accession>
<name>A0A433QM43_9FUNG</name>
<evidence type="ECO:0000313" key="2">
    <source>
        <dbReference type="Proteomes" id="UP000274822"/>
    </source>
</evidence>
<gene>
    <name evidence="1" type="ORF">BC938DRAFT_478859</name>
</gene>
<keyword evidence="2" id="KW-1185">Reference proteome</keyword>
<dbReference type="EMBL" id="RBNJ01003493">
    <property type="protein sequence ID" value="RUS30856.1"/>
    <property type="molecule type" value="Genomic_DNA"/>
</dbReference>
<sequence>MDGWSRCPRRTLQTMIENYRIPSILNFAKVRLHVGPTAPTTLSCRQAHDGGEFEHQWTKVINAFTAAATQSITTYSLSFLLCQRNYNSVLQTAFGLGSAESKVASQLARWLITCAASQGMSSATPAGNTSRVPGT</sequence>
<organism evidence="1 2">
    <name type="scientific">Jimgerdemannia flammicorona</name>
    <dbReference type="NCBI Taxonomy" id="994334"/>
    <lineage>
        <taxon>Eukaryota</taxon>
        <taxon>Fungi</taxon>
        <taxon>Fungi incertae sedis</taxon>
        <taxon>Mucoromycota</taxon>
        <taxon>Mucoromycotina</taxon>
        <taxon>Endogonomycetes</taxon>
        <taxon>Endogonales</taxon>
        <taxon>Endogonaceae</taxon>
        <taxon>Jimgerdemannia</taxon>
    </lineage>
</organism>
<dbReference type="Proteomes" id="UP000274822">
    <property type="component" value="Unassembled WGS sequence"/>
</dbReference>